<dbReference type="AlphaFoldDB" id="F4G210"/>
<dbReference type="SMART" id="SM00486">
    <property type="entry name" value="POLBc"/>
    <property type="match status" value="1"/>
</dbReference>
<dbReference type="EMBL" id="CP002656">
    <property type="protein sequence ID" value="AEB94899.1"/>
    <property type="molecule type" value="Genomic_DNA"/>
</dbReference>
<dbReference type="PANTHER" id="PTHR10322:SF23">
    <property type="entry name" value="DNA POLYMERASE DELTA CATALYTIC SUBUNIT"/>
    <property type="match status" value="1"/>
</dbReference>
<evidence type="ECO:0000256" key="1">
    <source>
        <dbReference type="ARBA" id="ARBA00005755"/>
    </source>
</evidence>
<dbReference type="OrthoDB" id="8639at2157"/>
<keyword evidence="3" id="KW-0808">Transferase</keyword>
<dbReference type="InterPro" id="IPR006134">
    <property type="entry name" value="DNA-dir_DNA_pol_B_multi_dom"/>
</dbReference>
<dbReference type="Pfam" id="PF00136">
    <property type="entry name" value="DNA_pol_B"/>
    <property type="match status" value="1"/>
</dbReference>
<organism evidence="9 10">
    <name type="scientific">Metallosphaera cuprina (strain Ar-4)</name>
    <dbReference type="NCBI Taxonomy" id="1006006"/>
    <lineage>
        <taxon>Archaea</taxon>
        <taxon>Thermoproteota</taxon>
        <taxon>Thermoprotei</taxon>
        <taxon>Sulfolobales</taxon>
        <taxon>Sulfolobaceae</taxon>
        <taxon>Metallosphaera</taxon>
    </lineage>
</organism>
<dbReference type="InterPro" id="IPR006172">
    <property type="entry name" value="DNA-dir_DNA_pol_B"/>
</dbReference>
<reference evidence="9 10" key="1">
    <citation type="journal article" date="2011" name="J. Bacteriol.">
        <title>Complete genome sequence of Metallosphaera cuprina, a metal sulfide-oxidizing archaeon from a hot spring.</title>
        <authorList>
            <person name="Liu L.J."/>
            <person name="You X.Y."/>
            <person name="Zheng H."/>
            <person name="Wang S."/>
            <person name="Jiang C.Y."/>
            <person name="Liu S.J."/>
        </authorList>
    </citation>
    <scope>NUCLEOTIDE SEQUENCE [LARGE SCALE GENOMIC DNA]</scope>
    <source>
        <strain evidence="9 10">Ar-4</strain>
    </source>
</reference>
<dbReference type="Gene3D" id="1.10.287.690">
    <property type="entry name" value="Helix hairpin bin"/>
    <property type="match status" value="1"/>
</dbReference>
<dbReference type="GO" id="GO:0003677">
    <property type="term" value="F:DNA binding"/>
    <property type="evidence" value="ECO:0007669"/>
    <property type="project" value="UniProtKB-KW"/>
</dbReference>
<dbReference type="InterPro" id="IPR050240">
    <property type="entry name" value="DNA_pol_type-B"/>
</dbReference>
<evidence type="ECO:0000259" key="8">
    <source>
        <dbReference type="Pfam" id="PF00136"/>
    </source>
</evidence>
<evidence type="ECO:0000256" key="3">
    <source>
        <dbReference type="ARBA" id="ARBA00022679"/>
    </source>
</evidence>
<keyword evidence="10" id="KW-1185">Reference proteome</keyword>
<dbReference type="GeneID" id="10492985"/>
<comment type="catalytic activity">
    <reaction evidence="7">
        <text>DNA(n) + a 2'-deoxyribonucleoside 5'-triphosphate = DNA(n+1) + diphosphate</text>
        <dbReference type="Rhea" id="RHEA:22508"/>
        <dbReference type="Rhea" id="RHEA-COMP:17339"/>
        <dbReference type="Rhea" id="RHEA-COMP:17340"/>
        <dbReference type="ChEBI" id="CHEBI:33019"/>
        <dbReference type="ChEBI" id="CHEBI:61560"/>
        <dbReference type="ChEBI" id="CHEBI:173112"/>
        <dbReference type="EC" id="2.7.7.7"/>
    </reaction>
</comment>
<keyword evidence="6" id="KW-0238">DNA-binding</keyword>
<comment type="similarity">
    <text evidence="1">Belongs to the DNA polymerase type-B family.</text>
</comment>
<dbReference type="InterPro" id="IPR023211">
    <property type="entry name" value="DNA_pol_palm_dom_sf"/>
</dbReference>
<name>F4G210_METCR</name>
<dbReference type="HOGENOM" id="CLU_491446_0_0_2"/>
<evidence type="ECO:0000256" key="5">
    <source>
        <dbReference type="ARBA" id="ARBA00022932"/>
    </source>
</evidence>
<keyword evidence="4" id="KW-0548">Nucleotidyltransferase</keyword>
<dbReference type="InterPro" id="IPR043502">
    <property type="entry name" value="DNA/RNA_pol_sf"/>
</dbReference>
<gene>
    <name evidence="9" type="ordered locus">Mcup_0794</name>
</gene>
<dbReference type="Gene3D" id="3.90.1600.10">
    <property type="entry name" value="Palm domain of DNA polymerase"/>
    <property type="match status" value="1"/>
</dbReference>
<dbReference type="RefSeq" id="WP_013737397.1">
    <property type="nucleotide sequence ID" value="NC_015435.1"/>
</dbReference>
<sequence length="562" mass="65032">MEGYVIDAIPYQGKLKLVLDGFKEAWVKTTYPIYVVTENPERIMEHPSVLSHEEEEWRTVTGERTVIHRFELRDLDAYIYISKRERTVNKLPTVLSQTLDRLGALPFRRIRVNHDKVESSEDPGLRFPDVRYASVITLDWYGPSEEGNMYEANVNGFTYRGLLKDLDIEADVIGCMGRACDHVKAPVKLNLKRKRSPVSIKGLIEWSYTCKTLIRELANSTIGKALTTNEAWVAIKRRVVVPDVVPRVEKLRKMEDLSKADKGGLVLFPRTGCFNEAWQVDFSSMYPSLIIKYNISAETVDECEDLVTEIGHSLCMKKRGIVPEALSWLVERKENLKKIDEERAEAIKWILVASFGYLGYRNSKFGKIEAYELVTYFARKTLRRAIETARALNVEVLHGIVDSLIVRGNVKEFVDAVREFTGLKLHWNRFDWVVLGTRRDGLPYPMRYFGLTEGVMKHKGIVRRNMPNLVKDFISESMRVLSKAKTCEEVKELRSELIETLREYERRALNGEPEDYVMWINGTPYVRGIRGFYDARAGYFGRDPLYYLDYLRRTYTQVLGIE</sequence>
<evidence type="ECO:0000313" key="9">
    <source>
        <dbReference type="EMBL" id="AEB94899.1"/>
    </source>
</evidence>
<evidence type="ECO:0000256" key="7">
    <source>
        <dbReference type="ARBA" id="ARBA00049244"/>
    </source>
</evidence>
<evidence type="ECO:0000256" key="6">
    <source>
        <dbReference type="ARBA" id="ARBA00023125"/>
    </source>
</evidence>
<dbReference type="KEGG" id="mcn:Mcup_0794"/>
<feature type="domain" description="DNA-directed DNA polymerase family B multifunctional" evidence="8">
    <location>
        <begin position="236"/>
        <end position="391"/>
    </location>
</feature>
<dbReference type="eggNOG" id="arCOG00329">
    <property type="taxonomic scope" value="Archaea"/>
</dbReference>
<dbReference type="GO" id="GO:0006261">
    <property type="term" value="P:DNA-templated DNA replication"/>
    <property type="evidence" value="ECO:0007669"/>
    <property type="project" value="TreeGrafter"/>
</dbReference>
<keyword evidence="5" id="KW-0239">DNA-directed DNA polymerase</keyword>
<dbReference type="Proteomes" id="UP000007812">
    <property type="component" value="Chromosome"/>
</dbReference>
<dbReference type="PATRIC" id="fig|1006006.8.peg.792"/>
<dbReference type="STRING" id="1006006.Mcup_0794"/>
<dbReference type="PANTHER" id="PTHR10322">
    <property type="entry name" value="DNA POLYMERASE CATALYTIC SUBUNIT"/>
    <property type="match status" value="1"/>
</dbReference>
<evidence type="ECO:0000313" key="10">
    <source>
        <dbReference type="Proteomes" id="UP000007812"/>
    </source>
</evidence>
<proteinExistence type="inferred from homology"/>
<dbReference type="EC" id="2.7.7.7" evidence="2"/>
<dbReference type="GO" id="GO:0000166">
    <property type="term" value="F:nucleotide binding"/>
    <property type="evidence" value="ECO:0007669"/>
    <property type="project" value="InterPro"/>
</dbReference>
<evidence type="ECO:0000256" key="2">
    <source>
        <dbReference type="ARBA" id="ARBA00012417"/>
    </source>
</evidence>
<accession>F4G210</accession>
<dbReference type="SUPFAM" id="SSF56672">
    <property type="entry name" value="DNA/RNA polymerases"/>
    <property type="match status" value="1"/>
</dbReference>
<protein>
    <recommendedName>
        <fullName evidence="2">DNA-directed DNA polymerase</fullName>
        <ecNumber evidence="2">2.7.7.7</ecNumber>
    </recommendedName>
</protein>
<evidence type="ECO:0000256" key="4">
    <source>
        <dbReference type="ARBA" id="ARBA00022695"/>
    </source>
</evidence>
<dbReference type="GO" id="GO:0003887">
    <property type="term" value="F:DNA-directed DNA polymerase activity"/>
    <property type="evidence" value="ECO:0007669"/>
    <property type="project" value="UniProtKB-KW"/>
</dbReference>